<evidence type="ECO:0000313" key="1">
    <source>
        <dbReference type="EMBL" id="CDR94131.1"/>
    </source>
</evidence>
<dbReference type="GeneID" id="24562672"/>
<keyword evidence="2" id="KW-1185">Reference proteome</keyword>
<accession>A0A061CZU1</accession>
<evidence type="ECO:0000313" key="2">
    <source>
        <dbReference type="Proteomes" id="UP000033188"/>
    </source>
</evidence>
<organism evidence="1 2">
    <name type="scientific">Babesia bigemina</name>
    <dbReference type="NCBI Taxonomy" id="5866"/>
    <lineage>
        <taxon>Eukaryota</taxon>
        <taxon>Sar</taxon>
        <taxon>Alveolata</taxon>
        <taxon>Apicomplexa</taxon>
        <taxon>Aconoidasida</taxon>
        <taxon>Piroplasmida</taxon>
        <taxon>Babesiidae</taxon>
        <taxon>Babesia</taxon>
    </lineage>
</organism>
<proteinExistence type="predicted"/>
<dbReference type="EMBL" id="LK391707">
    <property type="protein sequence ID" value="CDR94131.1"/>
    <property type="molecule type" value="Genomic_DNA"/>
</dbReference>
<dbReference type="AlphaFoldDB" id="A0A061CZU1"/>
<gene>
    <name evidence="1" type="ORF">BBBOND_0104400</name>
</gene>
<dbReference type="KEGG" id="bbig:BBBOND_0104400"/>
<dbReference type="RefSeq" id="XP_012766317.1">
    <property type="nucleotide sequence ID" value="XM_012910863.1"/>
</dbReference>
<sequence>MLVTLSPVTGCLGRHPVWCHNNLRTPSLRRLRLTLKIEATFSFYGKRKCPENSESSHVSIK</sequence>
<dbReference type="Proteomes" id="UP000033188">
    <property type="component" value="Chromosome 1"/>
</dbReference>
<dbReference type="VEuPathDB" id="PiroplasmaDB:BBBOND_0104400"/>
<protein>
    <submittedName>
        <fullName evidence="1">Uncharacterized protein</fullName>
    </submittedName>
</protein>
<reference evidence="2" key="1">
    <citation type="journal article" date="2014" name="Nucleic Acids Res.">
        <title>The evolutionary dynamics of variant antigen genes in Babesia reveal a history of genomic innovation underlying host-parasite interaction.</title>
        <authorList>
            <person name="Jackson A.P."/>
            <person name="Otto T.D."/>
            <person name="Darby A."/>
            <person name="Ramaprasad A."/>
            <person name="Xia D."/>
            <person name="Echaide I.E."/>
            <person name="Farber M."/>
            <person name="Gahlot S."/>
            <person name="Gamble J."/>
            <person name="Gupta D."/>
            <person name="Gupta Y."/>
            <person name="Jackson L."/>
            <person name="Malandrin L."/>
            <person name="Malas T.B."/>
            <person name="Moussa E."/>
            <person name="Nair M."/>
            <person name="Reid A.J."/>
            <person name="Sanders M."/>
            <person name="Sharma J."/>
            <person name="Tracey A."/>
            <person name="Quail M.A."/>
            <person name="Weir W."/>
            <person name="Wastling J.M."/>
            <person name="Hall N."/>
            <person name="Willadsen P."/>
            <person name="Lingelbach K."/>
            <person name="Shiels B."/>
            <person name="Tait A."/>
            <person name="Berriman M."/>
            <person name="Allred D.R."/>
            <person name="Pain A."/>
        </authorList>
    </citation>
    <scope>NUCLEOTIDE SEQUENCE [LARGE SCALE GENOMIC DNA]</scope>
    <source>
        <strain evidence="2">Bond</strain>
    </source>
</reference>
<name>A0A061CZU1_BABBI</name>